<dbReference type="Gene3D" id="2.60.40.10">
    <property type="entry name" value="Immunoglobulins"/>
    <property type="match status" value="1"/>
</dbReference>
<reference evidence="2 3" key="1">
    <citation type="journal article" date="2019" name="Int. J. Syst. Evol. Microbiol.">
        <title>The Global Catalogue of Microorganisms (GCM) 10K type strain sequencing project: providing services to taxonomists for standard genome sequencing and annotation.</title>
        <authorList>
            <consortium name="The Broad Institute Genomics Platform"/>
            <consortium name="The Broad Institute Genome Sequencing Center for Infectious Disease"/>
            <person name="Wu L."/>
            <person name="Ma J."/>
        </authorList>
    </citation>
    <scope>NUCLEOTIDE SEQUENCE [LARGE SCALE GENOMIC DNA]</scope>
    <source>
        <strain evidence="2 3">CGMCC 1.3239</strain>
    </source>
</reference>
<sequence>FAGVAAEPTADGTGTGVTADLSDGALADGTVAQSGGQVRGSPVLDLFLSQPTVPTGGPATVTVDVLNTGEMDFGNELDPRVTTARSLRLEAEADDDAPISVESGEVAIGDVPTGSPTSVPIELAVPDDTPAGEYDIEVTARYRYTAQILPEFTNHNDRRGIDRFDLTVVVDDGARFAIVDAETDAQVGGDGDVRATLQNVGEETARDAVVSGSASGSGVVLGDGTGSDVFVGDWAPGENRTVTFDSTVSPEFVGDRYVLQSTVEYRDRDGVETTAAPSRTGVSPIPEQSFSLDDVEGALEVGYSGTVSGTLTNDGPLAAEDAVLVAEPQSARVTLGEDRYALPDLADGESVDFSFDADVSGQADPGPRQVRFTVEYTAGDATMTASASDRVQVTPRQPEFDVASDGTSIPAGETRRVTFEITNQRPETLSSINAALYADSPLTAVEDEAFVDELEPGESTEIWFEVTAAGGANERTYPVELDFRYDDERGNDRISDVTQYPIDVTAPLTDDDGLPTLLIVVGVLALVAVVGGALWYRGRES</sequence>
<feature type="transmembrane region" description="Helical" evidence="1">
    <location>
        <begin position="517"/>
        <end position="536"/>
    </location>
</feature>
<comment type="caution">
    <text evidence="2">The sequence shown here is derived from an EMBL/GenBank/DDBJ whole genome shotgun (WGS) entry which is preliminary data.</text>
</comment>
<name>A0ABD5SEM0_9EURY</name>
<dbReference type="Proteomes" id="UP001596442">
    <property type="component" value="Unassembled WGS sequence"/>
</dbReference>
<evidence type="ECO:0000313" key="2">
    <source>
        <dbReference type="EMBL" id="MFC6754842.1"/>
    </source>
</evidence>
<dbReference type="InterPro" id="IPR013783">
    <property type="entry name" value="Ig-like_fold"/>
</dbReference>
<protein>
    <submittedName>
        <fullName evidence="2">COG1361 S-layer family protein</fullName>
    </submittedName>
</protein>
<dbReference type="EMBL" id="JBHSWW010000393">
    <property type="protein sequence ID" value="MFC6754842.1"/>
    <property type="molecule type" value="Genomic_DNA"/>
</dbReference>
<evidence type="ECO:0000256" key="1">
    <source>
        <dbReference type="SAM" id="Phobius"/>
    </source>
</evidence>
<keyword evidence="3" id="KW-1185">Reference proteome</keyword>
<dbReference type="AlphaFoldDB" id="A0ABD5SEM0"/>
<dbReference type="PANTHER" id="PTHR35902">
    <property type="entry name" value="S-LAYER DOMAIN-LIKE PROTEIN-RELATED"/>
    <property type="match status" value="1"/>
</dbReference>
<feature type="non-terminal residue" evidence="2">
    <location>
        <position position="1"/>
    </location>
</feature>
<accession>A0ABD5SEM0</accession>
<gene>
    <name evidence="2" type="ORF">ACFQEU_15460</name>
</gene>
<proteinExistence type="predicted"/>
<keyword evidence="1" id="KW-0472">Membrane</keyword>
<keyword evidence="1" id="KW-1133">Transmembrane helix</keyword>
<organism evidence="2 3">
    <name type="scientific">Halorubrum tibetense</name>
    <dbReference type="NCBI Taxonomy" id="175631"/>
    <lineage>
        <taxon>Archaea</taxon>
        <taxon>Methanobacteriati</taxon>
        <taxon>Methanobacteriota</taxon>
        <taxon>Stenosarchaea group</taxon>
        <taxon>Halobacteria</taxon>
        <taxon>Halobacteriales</taxon>
        <taxon>Haloferacaceae</taxon>
        <taxon>Halorubrum</taxon>
    </lineage>
</organism>
<keyword evidence="1" id="KW-0812">Transmembrane</keyword>
<evidence type="ECO:0000313" key="3">
    <source>
        <dbReference type="Proteomes" id="UP001596442"/>
    </source>
</evidence>
<dbReference type="PANTHER" id="PTHR35902:SF3">
    <property type="entry name" value="NPCBM-ASSOCIATED, NEW3 DOMAIN OF ALPHA-GALACTOSIDASE"/>
    <property type="match status" value="1"/>
</dbReference>
<dbReference type="RefSeq" id="WP_379783605.1">
    <property type="nucleotide sequence ID" value="NZ_JBHSWW010000393.1"/>
</dbReference>